<proteinExistence type="predicted"/>
<dbReference type="OrthoDB" id="2401697at2759"/>
<feature type="compositionally biased region" description="Acidic residues" evidence="1">
    <location>
        <begin position="179"/>
        <end position="189"/>
    </location>
</feature>
<feature type="compositionally biased region" description="Basic and acidic residues" evidence="1">
    <location>
        <begin position="117"/>
        <end position="126"/>
    </location>
</feature>
<evidence type="ECO:0000313" key="3">
    <source>
        <dbReference type="Proteomes" id="UP000780801"/>
    </source>
</evidence>
<sequence>MQLPTTSSSYDSDTDDMYGFDTDDLPPSSDSELVSQPSDNEDAHHSLSDSSSPVHSATYLSGPQHDDDDDNLPSFLLSSQDLNPGHQKRSRRDQDDFYLVEPSDADSMSRPQSSLSRHSDHDRETDSMGLIYPSMTVSSLRQSFPPNEQDTSERLHHSLESLVSPTVINQDSQQHHGEEEEEEENAEELQEIHQSGSFWGEPSFHEAPSAADSSMDTITGIPLQMVDYEVASSSKAQGLADENASLAHTEMEDLFPITGPIALNLAQDSKAAESLPPPPPLPRNPQEQRKPTVVTKSK</sequence>
<feature type="non-terminal residue" evidence="2">
    <location>
        <position position="298"/>
    </location>
</feature>
<dbReference type="EMBL" id="JAABOA010004206">
    <property type="protein sequence ID" value="KAF9577930.1"/>
    <property type="molecule type" value="Genomic_DNA"/>
</dbReference>
<feature type="region of interest" description="Disordered" evidence="1">
    <location>
        <begin position="1"/>
        <end position="218"/>
    </location>
</feature>
<feature type="compositionally biased region" description="Acidic residues" evidence="1">
    <location>
        <begin position="12"/>
        <end position="24"/>
    </location>
</feature>
<dbReference type="AlphaFoldDB" id="A0A9P6KAR9"/>
<reference evidence="2" key="1">
    <citation type="journal article" date="2020" name="Fungal Divers.">
        <title>Resolving the Mortierellaceae phylogeny through synthesis of multi-gene phylogenetics and phylogenomics.</title>
        <authorList>
            <person name="Vandepol N."/>
            <person name="Liber J."/>
            <person name="Desiro A."/>
            <person name="Na H."/>
            <person name="Kennedy M."/>
            <person name="Barry K."/>
            <person name="Grigoriev I.V."/>
            <person name="Miller A.N."/>
            <person name="O'Donnell K."/>
            <person name="Stajich J.E."/>
            <person name="Bonito G."/>
        </authorList>
    </citation>
    <scope>NUCLEOTIDE SEQUENCE</scope>
    <source>
        <strain evidence="2">KOD1015</strain>
    </source>
</reference>
<feature type="compositionally biased region" description="Polar residues" evidence="1">
    <location>
        <begin position="135"/>
        <end position="149"/>
    </location>
</feature>
<feature type="compositionally biased region" description="Polar residues" evidence="1">
    <location>
        <begin position="28"/>
        <end position="38"/>
    </location>
</feature>
<feature type="compositionally biased region" description="Low complexity" evidence="1">
    <location>
        <begin position="1"/>
        <end position="11"/>
    </location>
</feature>
<accession>A0A9P6KAR9</accession>
<evidence type="ECO:0000256" key="1">
    <source>
        <dbReference type="SAM" id="MobiDB-lite"/>
    </source>
</evidence>
<protein>
    <submittedName>
        <fullName evidence="2">Uncharacterized protein</fullName>
    </submittedName>
</protein>
<dbReference type="Proteomes" id="UP000780801">
    <property type="component" value="Unassembled WGS sequence"/>
</dbReference>
<name>A0A9P6KAR9_9FUNG</name>
<organism evidence="2 3">
    <name type="scientific">Lunasporangiospora selenospora</name>
    <dbReference type="NCBI Taxonomy" id="979761"/>
    <lineage>
        <taxon>Eukaryota</taxon>
        <taxon>Fungi</taxon>
        <taxon>Fungi incertae sedis</taxon>
        <taxon>Mucoromycota</taxon>
        <taxon>Mortierellomycotina</taxon>
        <taxon>Mortierellomycetes</taxon>
        <taxon>Mortierellales</taxon>
        <taxon>Mortierellaceae</taxon>
        <taxon>Lunasporangiospora</taxon>
    </lineage>
</organism>
<feature type="compositionally biased region" description="Polar residues" evidence="1">
    <location>
        <begin position="161"/>
        <end position="172"/>
    </location>
</feature>
<comment type="caution">
    <text evidence="2">The sequence shown here is derived from an EMBL/GenBank/DDBJ whole genome shotgun (WGS) entry which is preliminary data.</text>
</comment>
<feature type="region of interest" description="Disordered" evidence="1">
    <location>
        <begin position="266"/>
        <end position="298"/>
    </location>
</feature>
<gene>
    <name evidence="2" type="ORF">BGW38_006563</name>
</gene>
<evidence type="ECO:0000313" key="2">
    <source>
        <dbReference type="EMBL" id="KAF9577930.1"/>
    </source>
</evidence>
<keyword evidence="3" id="KW-1185">Reference proteome</keyword>